<protein>
    <submittedName>
        <fullName evidence="8">Integrase</fullName>
    </submittedName>
</protein>
<dbReference type="PANTHER" id="PTHR30349:SF64">
    <property type="entry name" value="PROPHAGE INTEGRASE INTD-RELATED"/>
    <property type="match status" value="1"/>
</dbReference>
<feature type="domain" description="Tyr recombinase" evidence="6">
    <location>
        <begin position="193"/>
        <end position="378"/>
    </location>
</feature>
<dbReference type="CDD" id="cd01189">
    <property type="entry name" value="INT_ICEBs1_C_like"/>
    <property type="match status" value="1"/>
</dbReference>
<dbReference type="PROSITE" id="PS51900">
    <property type="entry name" value="CB"/>
    <property type="match status" value="1"/>
</dbReference>
<evidence type="ECO:0000256" key="4">
    <source>
        <dbReference type="ARBA" id="ARBA00023172"/>
    </source>
</evidence>
<keyword evidence="4" id="KW-0233">DNA recombination</keyword>
<dbReference type="InterPro" id="IPR044068">
    <property type="entry name" value="CB"/>
</dbReference>
<dbReference type="InterPro" id="IPR050090">
    <property type="entry name" value="Tyrosine_recombinase_XerCD"/>
</dbReference>
<evidence type="ECO:0000256" key="5">
    <source>
        <dbReference type="PROSITE-ProRule" id="PRU01248"/>
    </source>
</evidence>
<evidence type="ECO:0000313" key="9">
    <source>
        <dbReference type="Proteomes" id="UP000193090"/>
    </source>
</evidence>
<comment type="similarity">
    <text evidence="1">Belongs to the 'phage' integrase family.</text>
</comment>
<dbReference type="Proteomes" id="UP000193090">
    <property type="component" value="Unassembled WGS sequence"/>
</dbReference>
<dbReference type="Pfam" id="PF14659">
    <property type="entry name" value="Phage_int_SAM_3"/>
    <property type="match status" value="1"/>
</dbReference>
<evidence type="ECO:0000256" key="3">
    <source>
        <dbReference type="ARBA" id="ARBA00023125"/>
    </source>
</evidence>
<dbReference type="GO" id="GO:0006310">
    <property type="term" value="P:DNA recombination"/>
    <property type="evidence" value="ECO:0007669"/>
    <property type="project" value="UniProtKB-KW"/>
</dbReference>
<dbReference type="Gene3D" id="1.10.150.130">
    <property type="match status" value="1"/>
</dbReference>
<dbReference type="PANTHER" id="PTHR30349">
    <property type="entry name" value="PHAGE INTEGRASE-RELATED"/>
    <property type="match status" value="1"/>
</dbReference>
<keyword evidence="9" id="KW-1185">Reference proteome</keyword>
<dbReference type="Gene3D" id="1.10.443.10">
    <property type="entry name" value="Intergrase catalytic core"/>
    <property type="match status" value="1"/>
</dbReference>
<dbReference type="GO" id="GO:0003677">
    <property type="term" value="F:DNA binding"/>
    <property type="evidence" value="ECO:0007669"/>
    <property type="project" value="UniProtKB-UniRule"/>
</dbReference>
<dbReference type="InterPro" id="IPR011010">
    <property type="entry name" value="DNA_brk_join_enz"/>
</dbReference>
<dbReference type="InterPro" id="IPR002104">
    <property type="entry name" value="Integrase_catalytic"/>
</dbReference>
<dbReference type="Pfam" id="PF00589">
    <property type="entry name" value="Phage_integrase"/>
    <property type="match status" value="1"/>
</dbReference>
<dbReference type="Pfam" id="PF26003">
    <property type="entry name" value="Integrase_N_phage"/>
    <property type="match status" value="1"/>
</dbReference>
<keyword evidence="3 5" id="KW-0238">DNA-binding</keyword>
<dbReference type="InterPro" id="IPR013762">
    <property type="entry name" value="Integrase-like_cat_sf"/>
</dbReference>
<dbReference type="InterPro" id="IPR058717">
    <property type="entry name" value="Phage_L5_Integrase_N"/>
</dbReference>
<dbReference type="EMBL" id="LQPZ01000008">
    <property type="protein sequence ID" value="ORX08143.1"/>
    <property type="molecule type" value="Genomic_DNA"/>
</dbReference>
<dbReference type="InterPro" id="IPR010998">
    <property type="entry name" value="Integrase_recombinase_N"/>
</dbReference>
<gene>
    <name evidence="8" type="ORF">AWC30_02755</name>
</gene>
<dbReference type="STRING" id="1798.AWC30_02755"/>
<comment type="caution">
    <text evidence="8">The sequence shown here is derived from an EMBL/GenBank/DDBJ whole genome shotgun (WGS) entry which is preliminary data.</text>
</comment>
<evidence type="ECO:0000256" key="1">
    <source>
        <dbReference type="ARBA" id="ARBA00008857"/>
    </source>
</evidence>
<feature type="domain" description="Core-binding (CB)" evidence="7">
    <location>
        <begin position="87"/>
        <end position="170"/>
    </location>
</feature>
<accession>A0A1X2EPS3</accession>
<evidence type="ECO:0000256" key="2">
    <source>
        <dbReference type="ARBA" id="ARBA00022908"/>
    </source>
</evidence>
<dbReference type="InterPro" id="IPR004107">
    <property type="entry name" value="Integrase_SAM-like_N"/>
</dbReference>
<reference evidence="8 9" key="1">
    <citation type="submission" date="2016-01" db="EMBL/GenBank/DDBJ databases">
        <title>The new phylogeny of the genus Mycobacterium.</title>
        <authorList>
            <person name="Tarcisio F."/>
            <person name="Conor M."/>
            <person name="Antonella G."/>
            <person name="Elisabetta G."/>
            <person name="Giulia F.S."/>
            <person name="Sara T."/>
            <person name="Anna F."/>
            <person name="Clotilde B."/>
            <person name="Roberto B."/>
            <person name="Veronica D.S."/>
            <person name="Fabio R."/>
            <person name="Monica P."/>
            <person name="Olivier J."/>
            <person name="Enrico T."/>
            <person name="Nicola S."/>
        </authorList>
    </citation>
    <scope>NUCLEOTIDE SEQUENCE [LARGE SCALE GENOMIC DNA]</scope>
    <source>
        <strain evidence="8 9">DSM 44153</strain>
    </source>
</reference>
<evidence type="ECO:0000313" key="8">
    <source>
        <dbReference type="EMBL" id="ORX08143.1"/>
    </source>
</evidence>
<evidence type="ECO:0000259" key="6">
    <source>
        <dbReference type="PROSITE" id="PS51898"/>
    </source>
</evidence>
<dbReference type="GO" id="GO:0015074">
    <property type="term" value="P:DNA integration"/>
    <property type="evidence" value="ECO:0007669"/>
    <property type="project" value="UniProtKB-KW"/>
</dbReference>
<name>A0A1X2EPS3_9MYCO</name>
<dbReference type="PROSITE" id="PS51898">
    <property type="entry name" value="TYR_RECOMBINASE"/>
    <property type="match status" value="1"/>
</dbReference>
<proteinExistence type="inferred from homology"/>
<evidence type="ECO:0000259" key="7">
    <source>
        <dbReference type="PROSITE" id="PS51900"/>
    </source>
</evidence>
<dbReference type="RefSeq" id="WP_085108583.1">
    <property type="nucleotide sequence ID" value="NZ_JACKSN010000136.1"/>
</dbReference>
<organism evidence="8 9">
    <name type="scientific">Mycolicibacillus trivialis</name>
    <dbReference type="NCBI Taxonomy" id="1798"/>
    <lineage>
        <taxon>Bacteria</taxon>
        <taxon>Bacillati</taxon>
        <taxon>Actinomycetota</taxon>
        <taxon>Actinomycetes</taxon>
        <taxon>Mycobacteriales</taxon>
        <taxon>Mycobacteriaceae</taxon>
        <taxon>Mycolicibacillus</taxon>
    </lineage>
</organism>
<dbReference type="OrthoDB" id="1822491at2"/>
<keyword evidence="2" id="KW-0229">DNA integration</keyword>
<dbReference type="SUPFAM" id="SSF56349">
    <property type="entry name" value="DNA breaking-rejoining enzymes"/>
    <property type="match status" value="1"/>
</dbReference>
<dbReference type="AlphaFoldDB" id="A0A1X2EPS3"/>
<sequence length="387" mass="43297">MARQKPTPRSTRRSFGRLRQFRSGRWKASYTGPDGRLYEAPATFAAKVDAEAWLTDRRREIDRELWSPPASDEQKKVAKRAKKAATQKFSDYSKRWLETRTVRGKPLRPRTVAHYQNLLDDHILPTFGNTAVRDITIEKVDRWYAKTLTDKLTLRAHSYSLLRTILETARTRDKLIDANPCAIRGAGTATRRTQTKPATLDELDIIVEAMPDRFRAMVLLATWAALRFGELVELRRSDIDSDVIRVRRAAVRVKGGWKIGDPKSDAGVRNVAIPPHVLPAIEHHLAAHVAKPAGSLLFPATSGGHLQPSTFTRHYYKARTAASRDDLRFHDLRHTGATLAAQTGATLAELMSRLGHSTPAAALKYQHAARGRDKAIAEALSKLAQGN</sequence>